<dbReference type="Pfam" id="PF00345">
    <property type="entry name" value="PapD_N"/>
    <property type="match status" value="1"/>
</dbReference>
<dbReference type="GO" id="GO:0030288">
    <property type="term" value="C:outer membrane-bounded periplasmic space"/>
    <property type="evidence" value="ECO:0007669"/>
    <property type="project" value="InterPro"/>
</dbReference>
<proteinExistence type="inferred from homology"/>
<feature type="domain" description="Pili assembly chaperone N-terminal" evidence="9">
    <location>
        <begin position="27"/>
        <end position="146"/>
    </location>
</feature>
<dbReference type="InterPro" id="IPR050643">
    <property type="entry name" value="Periplasmic_pilus_chap"/>
</dbReference>
<dbReference type="GO" id="GO:0071555">
    <property type="term" value="P:cell wall organization"/>
    <property type="evidence" value="ECO:0007669"/>
    <property type="project" value="InterPro"/>
</dbReference>
<evidence type="ECO:0000256" key="4">
    <source>
        <dbReference type="ARBA" id="ARBA00022729"/>
    </source>
</evidence>
<comment type="caution">
    <text evidence="11">The sequence shown here is derived from an EMBL/GenBank/DDBJ whole genome shotgun (WGS) entry which is preliminary data.</text>
</comment>
<evidence type="ECO:0000256" key="7">
    <source>
        <dbReference type="ARBA" id="ARBA00023319"/>
    </source>
</evidence>
<evidence type="ECO:0000259" key="10">
    <source>
        <dbReference type="Pfam" id="PF02753"/>
    </source>
</evidence>
<dbReference type="AlphaFoldDB" id="A0A5H8S493"/>
<dbReference type="PANTHER" id="PTHR30251">
    <property type="entry name" value="PILUS ASSEMBLY CHAPERONE"/>
    <property type="match status" value="1"/>
</dbReference>
<reference evidence="11" key="1">
    <citation type="submission" date="2019-03" db="EMBL/GenBank/DDBJ databases">
        <authorList>
            <person name="Ashton P.M."/>
            <person name="Dallman T."/>
            <person name="Nair S."/>
            <person name="De Pinna E."/>
            <person name="Peters T."/>
            <person name="Grant K."/>
        </authorList>
    </citation>
    <scope>NUCLEOTIDE SEQUENCE</scope>
    <source>
        <strain evidence="11">121460</strain>
    </source>
</reference>
<comment type="subcellular location">
    <subcellularLocation>
        <location evidence="1 8">Periplasm</location>
    </subcellularLocation>
</comment>
<feature type="domain" description="Pili assembly chaperone C-terminal" evidence="10">
    <location>
        <begin position="169"/>
        <end position="226"/>
    </location>
</feature>
<evidence type="ECO:0000256" key="2">
    <source>
        <dbReference type="ARBA" id="ARBA00007399"/>
    </source>
</evidence>
<evidence type="ECO:0000259" key="9">
    <source>
        <dbReference type="Pfam" id="PF00345"/>
    </source>
</evidence>
<dbReference type="PROSITE" id="PS00635">
    <property type="entry name" value="PILI_CHAPERONE"/>
    <property type="match status" value="1"/>
</dbReference>
<keyword evidence="4" id="KW-0732">Signal</keyword>
<dbReference type="Pfam" id="PF02753">
    <property type="entry name" value="PapD_C"/>
    <property type="match status" value="1"/>
</dbReference>
<dbReference type="FunFam" id="2.60.40.10:FF:000458">
    <property type="entry name" value="Molecular chaperone FimC"/>
    <property type="match status" value="1"/>
</dbReference>
<keyword evidence="6 8" id="KW-0143">Chaperone</keyword>
<evidence type="ECO:0000256" key="5">
    <source>
        <dbReference type="ARBA" id="ARBA00022764"/>
    </source>
</evidence>
<keyword evidence="7" id="KW-0393">Immunoglobulin domain</keyword>
<dbReference type="PRINTS" id="PR00969">
    <property type="entry name" value="CHAPERONPILI"/>
</dbReference>
<dbReference type="InterPro" id="IPR013783">
    <property type="entry name" value="Ig-like_fold"/>
</dbReference>
<dbReference type="Gene3D" id="2.60.40.10">
    <property type="entry name" value="Immunoglobulins"/>
    <property type="match status" value="2"/>
</dbReference>
<evidence type="ECO:0000313" key="11">
    <source>
        <dbReference type="EMBL" id="ECD6444799.1"/>
    </source>
</evidence>
<dbReference type="InterPro" id="IPR018046">
    <property type="entry name" value="Pili_assmbl_chaperone_CS"/>
</dbReference>
<evidence type="ECO:0000256" key="1">
    <source>
        <dbReference type="ARBA" id="ARBA00004418"/>
    </source>
</evidence>
<organism evidence="11">
    <name type="scientific">Salmonella enterica subsp. enterica serovar Durham</name>
    <dbReference type="NCBI Taxonomy" id="1954178"/>
    <lineage>
        <taxon>Bacteria</taxon>
        <taxon>Pseudomonadati</taxon>
        <taxon>Pseudomonadota</taxon>
        <taxon>Gammaproteobacteria</taxon>
        <taxon>Enterobacterales</taxon>
        <taxon>Enterobacteriaceae</taxon>
        <taxon>Salmonella</taxon>
    </lineage>
</organism>
<dbReference type="InterPro" id="IPR036316">
    <property type="entry name" value="Pili_assmbl_chap_C_dom_sf"/>
</dbReference>
<accession>A0A5H8S493</accession>
<dbReference type="InterPro" id="IPR008962">
    <property type="entry name" value="PapD-like_sf"/>
</dbReference>
<evidence type="ECO:0000256" key="3">
    <source>
        <dbReference type="ARBA" id="ARBA00022558"/>
    </source>
</evidence>
<dbReference type="InterPro" id="IPR016148">
    <property type="entry name" value="Pili_assmbl_chaperone_C"/>
</dbReference>
<evidence type="ECO:0000256" key="8">
    <source>
        <dbReference type="RuleBase" id="RU003918"/>
    </source>
</evidence>
<sequence>MNELHQKLVNFILCITLTNVYSIAHASVTLDRTRAIFNADSKSISLNISNNNNRLPYLAQAWLEDSQQRKIVGGALVVIPPIQRLEPGGKSMLRILATQLANTLPQDRESLFYLNLREIPPRSNEQNVLQIALQTRIKLFYRPKNIIPKLDYIWQEKLILHENKNGYVIENPTPYYITITGLGNNQIQSEKGQFNVTMLSPKSSIQIKSQHFKEPYLTYINDYGGQPTLRFICSGQNCTVKT</sequence>
<dbReference type="InterPro" id="IPR001829">
    <property type="entry name" value="Pili_assmbl_chaperone_bac"/>
</dbReference>
<dbReference type="SUPFAM" id="SSF49584">
    <property type="entry name" value="Periplasmic chaperone C-domain"/>
    <property type="match status" value="1"/>
</dbReference>
<keyword evidence="3" id="KW-1029">Fimbrium biogenesis</keyword>
<name>A0A5H8S493_SALET</name>
<comment type="similarity">
    <text evidence="2 8">Belongs to the periplasmic pilus chaperone family.</text>
</comment>
<dbReference type="SUPFAM" id="SSF49354">
    <property type="entry name" value="PapD-like"/>
    <property type="match status" value="1"/>
</dbReference>
<gene>
    <name evidence="11" type="ORF">E2Q46_22680</name>
</gene>
<evidence type="ECO:0000256" key="6">
    <source>
        <dbReference type="ARBA" id="ARBA00023186"/>
    </source>
</evidence>
<protein>
    <submittedName>
        <fullName evidence="11">Molecular chaperone</fullName>
    </submittedName>
</protein>
<dbReference type="PANTHER" id="PTHR30251:SF5">
    <property type="entry name" value="FIMBRIAL CHAPARONE PROTEIN"/>
    <property type="match status" value="1"/>
</dbReference>
<dbReference type="InterPro" id="IPR016147">
    <property type="entry name" value="Pili_assmbl_chaperone_N"/>
</dbReference>
<keyword evidence="5" id="KW-0574">Periplasm</keyword>
<dbReference type="EMBL" id="AAIFJK010000049">
    <property type="protein sequence ID" value="ECD6444799.1"/>
    <property type="molecule type" value="Genomic_DNA"/>
</dbReference>